<evidence type="ECO:0000313" key="2">
    <source>
        <dbReference type="EMBL" id="GBO41797.1"/>
    </source>
</evidence>
<feature type="non-terminal residue" evidence="3">
    <location>
        <position position="1"/>
    </location>
</feature>
<comment type="caution">
    <text evidence="3">The sequence shown here is derived from an EMBL/GenBank/DDBJ whole genome shotgun (WGS) entry which is preliminary data.</text>
</comment>
<evidence type="ECO:0000313" key="1">
    <source>
        <dbReference type="EMBL" id="GBO41793.1"/>
    </source>
</evidence>
<organism evidence="3 4">
    <name type="scientific">Araneus ventricosus</name>
    <name type="common">Orbweaver spider</name>
    <name type="synonym">Epeira ventricosa</name>
    <dbReference type="NCBI Taxonomy" id="182803"/>
    <lineage>
        <taxon>Eukaryota</taxon>
        <taxon>Metazoa</taxon>
        <taxon>Ecdysozoa</taxon>
        <taxon>Arthropoda</taxon>
        <taxon>Chelicerata</taxon>
        <taxon>Arachnida</taxon>
        <taxon>Araneae</taxon>
        <taxon>Araneomorphae</taxon>
        <taxon>Entelegynae</taxon>
        <taxon>Araneoidea</taxon>
        <taxon>Araneidae</taxon>
        <taxon>Araneus</taxon>
    </lineage>
</organism>
<reference evidence="3 4" key="1">
    <citation type="journal article" date="2019" name="Sci. Rep.">
        <title>Orb-weaving spider Araneus ventricosus genome elucidates the spidroin gene catalogue.</title>
        <authorList>
            <person name="Kono N."/>
            <person name="Nakamura H."/>
            <person name="Ohtoshi R."/>
            <person name="Moran D.A.P."/>
            <person name="Shinohara A."/>
            <person name="Yoshida Y."/>
            <person name="Fujiwara M."/>
            <person name="Mori M."/>
            <person name="Tomita M."/>
            <person name="Arakawa K."/>
        </authorList>
    </citation>
    <scope>NUCLEOTIDE SEQUENCE [LARGE SCALE GENOMIC DNA]</scope>
</reference>
<dbReference type="Proteomes" id="UP000499080">
    <property type="component" value="Unassembled WGS sequence"/>
</dbReference>
<dbReference type="AlphaFoldDB" id="A0A4Y2WYC4"/>
<sequence length="48" mass="5678">KRYLKATTVAADRFFRSIAQHDSDDNRNDEDIQSNEDFPKAFQDLQFL</sequence>
<accession>A0A4Y2WYC4</accession>
<dbReference type="EMBL" id="BGPR01067620">
    <property type="protein sequence ID" value="GBO41793.1"/>
    <property type="molecule type" value="Genomic_DNA"/>
</dbReference>
<name>A0A4Y2WYC4_ARAVE</name>
<proteinExistence type="predicted"/>
<evidence type="ECO:0000313" key="4">
    <source>
        <dbReference type="Proteomes" id="UP000499080"/>
    </source>
</evidence>
<dbReference type="EMBL" id="BGPR01067682">
    <property type="protein sequence ID" value="GBO41836.1"/>
    <property type="molecule type" value="Genomic_DNA"/>
</dbReference>
<protein>
    <submittedName>
        <fullName evidence="3">Uncharacterized protein</fullName>
    </submittedName>
</protein>
<keyword evidence="4" id="KW-1185">Reference proteome</keyword>
<evidence type="ECO:0000313" key="3">
    <source>
        <dbReference type="EMBL" id="GBO41836.1"/>
    </source>
</evidence>
<gene>
    <name evidence="3" type="ORF">AVEN_139807_1</name>
    <name evidence="1" type="ORF">AVEN_194108_1</name>
    <name evidence="2" type="ORF">AVEN_34182_1</name>
</gene>
<dbReference type="EMBL" id="BGPR01067626">
    <property type="protein sequence ID" value="GBO41797.1"/>
    <property type="molecule type" value="Genomic_DNA"/>
</dbReference>